<gene>
    <name evidence="2" type="ORF">DBRI1063_LOCUS18132</name>
</gene>
<dbReference type="Gene3D" id="3.60.160.10">
    <property type="entry name" value="Mitochondrial biogenesis AIM24"/>
    <property type="match status" value="1"/>
</dbReference>
<organism evidence="2">
    <name type="scientific">Ditylum brightwellii</name>
    <dbReference type="NCBI Taxonomy" id="49249"/>
    <lineage>
        <taxon>Eukaryota</taxon>
        <taxon>Sar</taxon>
        <taxon>Stramenopiles</taxon>
        <taxon>Ochrophyta</taxon>
        <taxon>Bacillariophyta</taxon>
        <taxon>Mediophyceae</taxon>
        <taxon>Lithodesmiophycidae</taxon>
        <taxon>Lithodesmiales</taxon>
        <taxon>Lithodesmiaceae</taxon>
        <taxon>Ditylum</taxon>
    </lineage>
</organism>
<evidence type="ECO:0000313" key="2">
    <source>
        <dbReference type="EMBL" id="CAD9344003.1"/>
    </source>
</evidence>
<dbReference type="InterPro" id="IPR016031">
    <property type="entry name" value="Trp_RNA-bd_attenuator-like_dom"/>
</dbReference>
<dbReference type="PANTHER" id="PTHR43657:SF1">
    <property type="entry name" value="ALTERED INHERITANCE OF MITOCHONDRIA PROTEIN 24, MITOCHONDRIAL"/>
    <property type="match status" value="1"/>
</dbReference>
<dbReference type="EMBL" id="HBGN01028065">
    <property type="protein sequence ID" value="CAD9344003.1"/>
    <property type="molecule type" value="Transcribed_RNA"/>
</dbReference>
<feature type="compositionally biased region" description="Gly residues" evidence="1">
    <location>
        <begin position="458"/>
        <end position="469"/>
    </location>
</feature>
<proteinExistence type="predicted"/>
<dbReference type="PANTHER" id="PTHR43657">
    <property type="entry name" value="TRYPTOPHAN RNA-BINDING ATTENUATOR PROTEIN-LIKE PROTEIN"/>
    <property type="match status" value="1"/>
</dbReference>
<feature type="compositionally biased region" description="Acidic residues" evidence="1">
    <location>
        <begin position="442"/>
        <end position="454"/>
    </location>
</feature>
<dbReference type="AlphaFoldDB" id="A0A6U3TE36"/>
<feature type="region of interest" description="Disordered" evidence="1">
    <location>
        <begin position="356"/>
        <end position="470"/>
    </location>
</feature>
<protein>
    <submittedName>
        <fullName evidence="2">Uncharacterized protein</fullName>
    </submittedName>
</protein>
<accession>A0A6U3TE36</accession>
<sequence>MNAFPPTAFFRVVARGVASSSTVPSVLPVSVKLSLTKNHHSNMTATHRSFSTNSQVPVTTDTNERALIPINFDVASKISGEESQIVEISLSPNQTLRAESGAMIYMTQNVQMETTTGEGGLSSGFKRMLTGQNLMVSDFTYHGGKGTTGTVALGTDFPSKILRLNLNQYGNKIICQKGAYLAGSHTVDIEMEFAKKFTTGFFGGEGFVLQSLNGDGDVFVKAGGTLIRKDLQQGETLRVSSGSLVAFTQSVDFDVTTMPGFKNVLFGGEGLFITTLTGPGTVWLQGMPPDRMISEIVRRIPSGGGIGLGIPLGMGGGGGTADADGGGEGTGDDSAEDMVAATDAAVDADRQATVASSGLGGIGDSSSPMTEDPDAPSSLFGDAAPPPPVEETSTSSSDDWNDFDDSTTFSSNDVKDVNFGDDVTEQQFDDFAQEDTTTFSSYDEEQEDIFDAGSDDSGVGGGEEGGGVGDVLKSIWDFFSDDD</sequence>
<evidence type="ECO:0000256" key="1">
    <source>
        <dbReference type="SAM" id="MobiDB-lite"/>
    </source>
</evidence>
<name>A0A6U3TE36_9STRA</name>
<dbReference type="NCBIfam" id="TIGR00266">
    <property type="entry name" value="TIGR00266 family protein"/>
    <property type="match status" value="1"/>
</dbReference>
<feature type="compositionally biased region" description="Acidic residues" evidence="1">
    <location>
        <begin position="422"/>
        <end position="433"/>
    </location>
</feature>
<dbReference type="SUPFAM" id="SSF51219">
    <property type="entry name" value="TRAP-like"/>
    <property type="match status" value="1"/>
</dbReference>
<dbReference type="InterPro" id="IPR002838">
    <property type="entry name" value="AIM24"/>
</dbReference>
<reference evidence="2" key="1">
    <citation type="submission" date="2021-01" db="EMBL/GenBank/DDBJ databases">
        <authorList>
            <person name="Corre E."/>
            <person name="Pelletier E."/>
            <person name="Niang G."/>
            <person name="Scheremetjew M."/>
            <person name="Finn R."/>
            <person name="Kale V."/>
            <person name="Holt S."/>
            <person name="Cochrane G."/>
            <person name="Meng A."/>
            <person name="Brown T."/>
            <person name="Cohen L."/>
        </authorList>
    </citation>
    <scope>NUCLEOTIDE SEQUENCE</scope>
    <source>
        <strain evidence="2">Pop2</strain>
    </source>
</reference>
<dbReference type="InterPro" id="IPR036983">
    <property type="entry name" value="AIM24_sf"/>
</dbReference>
<dbReference type="Pfam" id="PF01987">
    <property type="entry name" value="AIM24"/>
    <property type="match status" value="1"/>
</dbReference>